<evidence type="ECO:0000313" key="2">
    <source>
        <dbReference type="EMBL" id="GAA2227030.1"/>
    </source>
</evidence>
<keyword evidence="1" id="KW-0812">Transmembrane</keyword>
<evidence type="ECO:0008006" key="4">
    <source>
        <dbReference type="Google" id="ProtNLM"/>
    </source>
</evidence>
<sequence>MEPDTMTGNRSPGTYLIGIGLVVLGGIGFTIVNLRGGPPGEGIERWRFILGWSLVIWASAFLLFFLISLWAYGAAKRIRRERPAAIIVRSGSSPAFKSVLESSEPLRKALARGRPPFMQFLVVFDVDDIQIWHGSGRGALTGSVERTSIERVSVGRTSDGIWPFNTIDIDVATEDGVHTISFVVRGPTGYLTASKRNVAHLAHDVAALYSLSAKI</sequence>
<dbReference type="Proteomes" id="UP001500929">
    <property type="component" value="Unassembled WGS sequence"/>
</dbReference>
<feature type="transmembrane region" description="Helical" evidence="1">
    <location>
        <begin position="12"/>
        <end position="32"/>
    </location>
</feature>
<protein>
    <recommendedName>
        <fullName evidence="4">DUF1499 domain-containing protein</fullName>
    </recommendedName>
</protein>
<evidence type="ECO:0000256" key="1">
    <source>
        <dbReference type="SAM" id="Phobius"/>
    </source>
</evidence>
<keyword evidence="1" id="KW-0472">Membrane</keyword>
<organism evidence="2 3">
    <name type="scientific">Herbiconiux moechotypicola</name>
    <dbReference type="NCBI Taxonomy" id="637393"/>
    <lineage>
        <taxon>Bacteria</taxon>
        <taxon>Bacillati</taxon>
        <taxon>Actinomycetota</taxon>
        <taxon>Actinomycetes</taxon>
        <taxon>Micrococcales</taxon>
        <taxon>Microbacteriaceae</taxon>
        <taxon>Herbiconiux</taxon>
    </lineage>
</organism>
<reference evidence="2 3" key="1">
    <citation type="journal article" date="2019" name="Int. J. Syst. Evol. Microbiol.">
        <title>The Global Catalogue of Microorganisms (GCM) 10K type strain sequencing project: providing services to taxonomists for standard genome sequencing and annotation.</title>
        <authorList>
            <consortium name="The Broad Institute Genomics Platform"/>
            <consortium name="The Broad Institute Genome Sequencing Center for Infectious Disease"/>
            <person name="Wu L."/>
            <person name="Ma J."/>
        </authorList>
    </citation>
    <scope>NUCLEOTIDE SEQUENCE [LARGE SCALE GENOMIC DNA]</scope>
    <source>
        <strain evidence="2 3">JCM 16117</strain>
    </source>
</reference>
<proteinExistence type="predicted"/>
<name>A0ABN3DBY8_9MICO</name>
<comment type="caution">
    <text evidence="2">The sequence shown here is derived from an EMBL/GenBank/DDBJ whole genome shotgun (WGS) entry which is preliminary data.</text>
</comment>
<keyword evidence="3" id="KW-1185">Reference proteome</keyword>
<evidence type="ECO:0000313" key="3">
    <source>
        <dbReference type="Proteomes" id="UP001500929"/>
    </source>
</evidence>
<gene>
    <name evidence="2" type="ORF">GCM10009851_08920</name>
</gene>
<dbReference type="EMBL" id="BAAAQY010000002">
    <property type="protein sequence ID" value="GAA2227030.1"/>
    <property type="molecule type" value="Genomic_DNA"/>
</dbReference>
<keyword evidence="1" id="KW-1133">Transmembrane helix</keyword>
<accession>A0ABN3DBY8</accession>
<feature type="transmembrane region" description="Helical" evidence="1">
    <location>
        <begin position="52"/>
        <end position="72"/>
    </location>
</feature>